<feature type="domain" description="VWFA" evidence="2">
    <location>
        <begin position="1"/>
        <end position="116"/>
    </location>
</feature>
<evidence type="ECO:0000259" key="2">
    <source>
        <dbReference type="PROSITE" id="PS50234"/>
    </source>
</evidence>
<dbReference type="AlphaFoldDB" id="A0AAV9VTW5"/>
<dbReference type="SUPFAM" id="SSF54495">
    <property type="entry name" value="UBC-like"/>
    <property type="match status" value="1"/>
</dbReference>
<proteinExistence type="predicted"/>
<dbReference type="SMART" id="SM00212">
    <property type="entry name" value="UBCc"/>
    <property type="match status" value="1"/>
</dbReference>
<dbReference type="CDD" id="cd00198">
    <property type="entry name" value="vWFA"/>
    <property type="match status" value="1"/>
</dbReference>
<dbReference type="PROSITE" id="PS50234">
    <property type="entry name" value="VWFA"/>
    <property type="match status" value="1"/>
</dbReference>
<dbReference type="Pfam" id="PF00092">
    <property type="entry name" value="VWA"/>
    <property type="match status" value="1"/>
</dbReference>
<comment type="caution">
    <text evidence="3">The sequence shown here is derived from an EMBL/GenBank/DDBJ whole genome shotgun (WGS) entry which is preliminary data.</text>
</comment>
<sequence length="346" mass="39328">MEDFRGKVLRMKPSGNTLLWDALDKAIDELENHGKDFPEAKKRIICLSDGEDTGSMVQFTQLQDRARRRRVVIDSFCIGNAKHENLMRLSQNTGGYKFKPKSLEEAMDLGELEPVLALSERFAYGCPATLSRETVTQPDDFPQRKEHPNIEDKFSRVGSVSTTKQGQQNQAKLSGKPGIIRTARILSEIRKIADNPHPSYEVFVSDTNMGFWKIFMQGPSESAYESGAFVVYLDMGEDYPLFPPEARFLTEILHPNINKHGKVCHSILDLLNLFYKQETGDTSNVQVLNTIWGLLSTPEISDPVNTVVTLDYHWDEVAFRDRVKKHIEIHAAKTREELIEEIQAQS</sequence>
<dbReference type="Proteomes" id="UP001370758">
    <property type="component" value="Unassembled WGS sequence"/>
</dbReference>
<dbReference type="InterPro" id="IPR002035">
    <property type="entry name" value="VWF_A"/>
</dbReference>
<evidence type="ECO:0000259" key="1">
    <source>
        <dbReference type="PROSITE" id="PS50127"/>
    </source>
</evidence>
<name>A0AAV9VTW5_9PEZI</name>
<dbReference type="SUPFAM" id="SSF53300">
    <property type="entry name" value="vWA-like"/>
    <property type="match status" value="1"/>
</dbReference>
<dbReference type="PANTHER" id="PTHR24068">
    <property type="entry name" value="UBIQUITIN-CONJUGATING ENZYME E2"/>
    <property type="match status" value="1"/>
</dbReference>
<dbReference type="InterPro" id="IPR036465">
    <property type="entry name" value="vWFA_dom_sf"/>
</dbReference>
<dbReference type="EMBL" id="JAVHJL010000011">
    <property type="protein sequence ID" value="KAK6496288.1"/>
    <property type="molecule type" value="Genomic_DNA"/>
</dbReference>
<dbReference type="Gene3D" id="3.10.110.10">
    <property type="entry name" value="Ubiquitin Conjugating Enzyme"/>
    <property type="match status" value="1"/>
</dbReference>
<keyword evidence="4" id="KW-1185">Reference proteome</keyword>
<dbReference type="Pfam" id="PF00179">
    <property type="entry name" value="UQ_con"/>
    <property type="match status" value="1"/>
</dbReference>
<accession>A0AAV9VTW5</accession>
<dbReference type="Gene3D" id="3.40.50.410">
    <property type="entry name" value="von Willebrand factor, type A domain"/>
    <property type="match status" value="1"/>
</dbReference>
<dbReference type="InterPro" id="IPR000608">
    <property type="entry name" value="UBC"/>
</dbReference>
<dbReference type="PROSITE" id="PS50127">
    <property type="entry name" value="UBC_2"/>
    <property type="match status" value="1"/>
</dbReference>
<evidence type="ECO:0008006" key="5">
    <source>
        <dbReference type="Google" id="ProtNLM"/>
    </source>
</evidence>
<feature type="domain" description="UBC core" evidence="1">
    <location>
        <begin position="180"/>
        <end position="332"/>
    </location>
</feature>
<dbReference type="InterPro" id="IPR016135">
    <property type="entry name" value="UBQ-conjugating_enzyme/RWD"/>
</dbReference>
<evidence type="ECO:0000313" key="4">
    <source>
        <dbReference type="Proteomes" id="UP001370758"/>
    </source>
</evidence>
<reference evidence="3 4" key="1">
    <citation type="submission" date="2023-08" db="EMBL/GenBank/DDBJ databases">
        <authorList>
            <person name="Palmer J.M."/>
        </authorList>
    </citation>
    <scope>NUCLEOTIDE SEQUENCE [LARGE SCALE GENOMIC DNA]</scope>
    <source>
        <strain evidence="3 4">TWF481</strain>
    </source>
</reference>
<gene>
    <name evidence="3" type="ORF">TWF481_002313</name>
</gene>
<protein>
    <recommendedName>
        <fullName evidence="5">UBC core domain-containing protein</fullName>
    </recommendedName>
</protein>
<evidence type="ECO:0000313" key="3">
    <source>
        <dbReference type="EMBL" id="KAK6496288.1"/>
    </source>
</evidence>
<organism evidence="3 4">
    <name type="scientific">Arthrobotrys musiformis</name>
    <dbReference type="NCBI Taxonomy" id="47236"/>
    <lineage>
        <taxon>Eukaryota</taxon>
        <taxon>Fungi</taxon>
        <taxon>Dikarya</taxon>
        <taxon>Ascomycota</taxon>
        <taxon>Pezizomycotina</taxon>
        <taxon>Orbiliomycetes</taxon>
        <taxon>Orbiliales</taxon>
        <taxon>Orbiliaceae</taxon>
        <taxon>Arthrobotrys</taxon>
    </lineage>
</organism>